<protein>
    <submittedName>
        <fullName evidence="1">Uncharacterized protein</fullName>
    </submittedName>
</protein>
<keyword evidence="3" id="KW-1185">Reference proteome</keyword>
<sequence>MPLYDATFSAIAVDFEPNPDLIWYKFCQLNGIDDEGARICSGGGREADKGRRRRPMEGGGVECRAAAAD</sequence>
<dbReference type="AlphaFoldDB" id="A0AAV0DQR8"/>
<accession>A0AAV0DQR8</accession>
<evidence type="ECO:0000313" key="2">
    <source>
        <dbReference type="EMBL" id="CAH9142369.1"/>
    </source>
</evidence>
<proteinExistence type="predicted"/>
<evidence type="ECO:0000313" key="1">
    <source>
        <dbReference type="EMBL" id="CAH9106129.1"/>
    </source>
</evidence>
<comment type="caution">
    <text evidence="1">The sequence shown here is derived from an EMBL/GenBank/DDBJ whole genome shotgun (WGS) entry which is preliminary data.</text>
</comment>
<dbReference type="EMBL" id="CAMAPF010000134">
    <property type="protein sequence ID" value="CAH9106129.1"/>
    <property type="molecule type" value="Genomic_DNA"/>
</dbReference>
<dbReference type="Proteomes" id="UP001152523">
    <property type="component" value="Unassembled WGS sequence"/>
</dbReference>
<dbReference type="EMBL" id="CAMAPF010001040">
    <property type="protein sequence ID" value="CAH9142369.1"/>
    <property type="molecule type" value="Genomic_DNA"/>
</dbReference>
<organism evidence="1 3">
    <name type="scientific">Cuscuta epithymum</name>
    <dbReference type="NCBI Taxonomy" id="186058"/>
    <lineage>
        <taxon>Eukaryota</taxon>
        <taxon>Viridiplantae</taxon>
        <taxon>Streptophyta</taxon>
        <taxon>Embryophyta</taxon>
        <taxon>Tracheophyta</taxon>
        <taxon>Spermatophyta</taxon>
        <taxon>Magnoliopsida</taxon>
        <taxon>eudicotyledons</taxon>
        <taxon>Gunneridae</taxon>
        <taxon>Pentapetalae</taxon>
        <taxon>asterids</taxon>
        <taxon>lamiids</taxon>
        <taxon>Solanales</taxon>
        <taxon>Convolvulaceae</taxon>
        <taxon>Cuscuteae</taxon>
        <taxon>Cuscuta</taxon>
        <taxon>Cuscuta subgen. Cuscuta</taxon>
    </lineage>
</organism>
<reference evidence="1" key="1">
    <citation type="submission" date="2022-07" db="EMBL/GenBank/DDBJ databases">
        <authorList>
            <person name="Macas J."/>
            <person name="Novak P."/>
            <person name="Neumann P."/>
        </authorList>
    </citation>
    <scope>NUCLEOTIDE SEQUENCE</scope>
</reference>
<gene>
    <name evidence="1" type="ORF">CEPIT_LOCUS17449</name>
    <name evidence="2" type="ORF">CEPIT_LOCUS39849</name>
</gene>
<name>A0AAV0DQR8_9ASTE</name>
<evidence type="ECO:0000313" key="3">
    <source>
        <dbReference type="Proteomes" id="UP001152523"/>
    </source>
</evidence>